<dbReference type="EMBL" id="FNAQ01000001">
    <property type="protein sequence ID" value="SDD81281.1"/>
    <property type="molecule type" value="Genomic_DNA"/>
</dbReference>
<reference evidence="3" key="1">
    <citation type="submission" date="2016-10" db="EMBL/GenBank/DDBJ databases">
        <authorList>
            <person name="Varghese N."/>
            <person name="Submissions S."/>
        </authorList>
    </citation>
    <scope>NUCLEOTIDE SEQUENCE [LARGE SCALE GENOMIC DNA]</scope>
    <source>
        <strain evidence="3">DSM 8987</strain>
    </source>
</reference>
<dbReference type="AlphaFoldDB" id="A0A1G6XTH5"/>
<dbReference type="PANTHER" id="PTHR35090">
    <property type="entry name" value="DNA-DIRECTED RNA POLYMERASE SUBUNIT I"/>
    <property type="match status" value="1"/>
</dbReference>
<feature type="domain" description="4-vinyl reductase 4VR" evidence="1">
    <location>
        <begin position="107"/>
        <end position="169"/>
    </location>
</feature>
<dbReference type="Pfam" id="PF02830">
    <property type="entry name" value="V4R"/>
    <property type="match status" value="1"/>
</dbReference>
<dbReference type="OrthoDB" id="9788644at2"/>
<evidence type="ECO:0000259" key="1">
    <source>
        <dbReference type="SMART" id="SM00989"/>
    </source>
</evidence>
<name>A0A1G6XTH5_9BACT</name>
<dbReference type="STRING" id="57664.SAMN05661003_101384"/>
<evidence type="ECO:0000313" key="3">
    <source>
        <dbReference type="Proteomes" id="UP000243205"/>
    </source>
</evidence>
<dbReference type="InterPro" id="IPR004096">
    <property type="entry name" value="V4R"/>
</dbReference>
<dbReference type="SMART" id="SM00989">
    <property type="entry name" value="V4R"/>
    <property type="match status" value="1"/>
</dbReference>
<accession>A0A1G6XTH5</accession>
<dbReference type="PANTHER" id="PTHR35090:SF2">
    <property type="entry name" value="ARSR FAMILY TRANSCRIPTIONAL REGULATOR"/>
    <property type="match status" value="1"/>
</dbReference>
<dbReference type="Gene3D" id="3.30.1380.20">
    <property type="entry name" value="Trafficking protein particle complex subunit 3"/>
    <property type="match status" value="1"/>
</dbReference>
<dbReference type="RefSeq" id="WP_092075680.1">
    <property type="nucleotide sequence ID" value="NZ_CALFZY010000006.1"/>
</dbReference>
<sequence>MAQPYRFNWNDLGDLTEGRPHLGNSTSVQSYRLMQFTFKQVLCERFGREQTAELFRAAGLLAGREFCRNLLDTGLPPMDFIAALQQRLIDEGIGILRFEQTDLERLHFVLTVDEDLDCSGLPLMGETVCDYDEGFIAGVFEQYLGRPFEAVEIDCWATGGRTCRFEVRAMPL</sequence>
<organism evidence="2 3">
    <name type="scientific">Desulfuromonas thiophila</name>
    <dbReference type="NCBI Taxonomy" id="57664"/>
    <lineage>
        <taxon>Bacteria</taxon>
        <taxon>Pseudomonadati</taxon>
        <taxon>Thermodesulfobacteriota</taxon>
        <taxon>Desulfuromonadia</taxon>
        <taxon>Desulfuromonadales</taxon>
        <taxon>Desulfuromonadaceae</taxon>
        <taxon>Desulfuromonas</taxon>
    </lineage>
</organism>
<dbReference type="SUPFAM" id="SSF111126">
    <property type="entry name" value="Ligand-binding domain in the NO signalling and Golgi transport"/>
    <property type="match status" value="1"/>
</dbReference>
<proteinExistence type="predicted"/>
<evidence type="ECO:0000313" key="2">
    <source>
        <dbReference type="EMBL" id="SDD81281.1"/>
    </source>
</evidence>
<keyword evidence="3" id="KW-1185">Reference proteome</keyword>
<dbReference type="Proteomes" id="UP000243205">
    <property type="component" value="Unassembled WGS sequence"/>
</dbReference>
<dbReference type="InterPro" id="IPR024096">
    <property type="entry name" value="NO_sig/Golgi_transp_ligand-bd"/>
</dbReference>
<protein>
    <recommendedName>
        <fullName evidence="1">4-vinyl reductase 4VR domain-containing protein</fullName>
    </recommendedName>
</protein>
<gene>
    <name evidence="2" type="ORF">SAMN05661003_101384</name>
</gene>